<reference evidence="3" key="1">
    <citation type="submission" date="2019-09" db="EMBL/GenBank/DDBJ databases">
        <title>Antimicrobial potential of Antarctic Bacteria.</title>
        <authorList>
            <person name="Benaud N."/>
            <person name="Edwards R.J."/>
            <person name="Ferrari B.C."/>
        </authorList>
    </citation>
    <scope>NUCLEOTIDE SEQUENCE [LARGE SCALE GENOMIC DNA]</scope>
    <source>
        <strain evidence="3">SPB151</strain>
    </source>
</reference>
<keyword evidence="1" id="KW-0732">Signal</keyword>
<name>A0A7G6WS91_9ACTN</name>
<sequence>MNRRVAIVSALAVATLAGAPLAAQAAPARPSAQVDQPYTHLVTGHTWSTGGTYISHGGDIKLKLTTLPKTTDVLVEDCESGGDLGDVQAFTKKAPSHVLATDVPAGTCVLILFQSHAKSGAYQVKGTLSY</sequence>
<protein>
    <submittedName>
        <fullName evidence="2">Uncharacterized protein</fullName>
    </submittedName>
</protein>
<reference evidence="2 3" key="2">
    <citation type="journal article" date="2020" name="Microbiol. Resour. Announc.">
        <title>Antarctic desert soil bacteria exhibit high novel natural product potential, evaluated through long-read genome sequencing and comparative genomics.</title>
        <authorList>
            <person name="Benaud N."/>
            <person name="Edwards R.J."/>
            <person name="Amos T.G."/>
            <person name="D'Agostino P.M."/>
            <person name="Gutierrez-Chavez C."/>
            <person name="Montgomery K."/>
            <person name="Nicetic I."/>
            <person name="Ferrari B.C."/>
        </authorList>
    </citation>
    <scope>NUCLEOTIDE SEQUENCE [LARGE SCALE GENOMIC DNA]</scope>
    <source>
        <strain evidence="2 3">SPB151</strain>
    </source>
</reference>
<dbReference type="Proteomes" id="UP000515563">
    <property type="component" value="Chromosome"/>
</dbReference>
<feature type="signal peptide" evidence="1">
    <location>
        <begin position="1"/>
        <end position="25"/>
    </location>
</feature>
<proteinExistence type="predicted"/>
<keyword evidence="3" id="KW-1185">Reference proteome</keyword>
<dbReference type="EMBL" id="CP043661">
    <property type="protein sequence ID" value="QNE16856.1"/>
    <property type="molecule type" value="Genomic_DNA"/>
</dbReference>
<evidence type="ECO:0000313" key="3">
    <source>
        <dbReference type="Proteomes" id="UP000515563"/>
    </source>
</evidence>
<organism evidence="2 3">
    <name type="scientific">Kribbella qitaiheensis</name>
    <dbReference type="NCBI Taxonomy" id="1544730"/>
    <lineage>
        <taxon>Bacteria</taxon>
        <taxon>Bacillati</taxon>
        <taxon>Actinomycetota</taxon>
        <taxon>Actinomycetes</taxon>
        <taxon>Propionibacteriales</taxon>
        <taxon>Kribbellaceae</taxon>
        <taxon>Kribbella</taxon>
    </lineage>
</organism>
<dbReference type="RefSeq" id="WP_185445615.1">
    <property type="nucleotide sequence ID" value="NZ_CP043661.1"/>
</dbReference>
<gene>
    <name evidence="2" type="ORF">F1D05_01770</name>
</gene>
<evidence type="ECO:0000256" key="1">
    <source>
        <dbReference type="SAM" id="SignalP"/>
    </source>
</evidence>
<dbReference type="KEGG" id="kqi:F1D05_01770"/>
<dbReference type="AlphaFoldDB" id="A0A7G6WS91"/>
<evidence type="ECO:0000313" key="2">
    <source>
        <dbReference type="EMBL" id="QNE16856.1"/>
    </source>
</evidence>
<feature type="chain" id="PRO_5028904673" evidence="1">
    <location>
        <begin position="26"/>
        <end position="130"/>
    </location>
</feature>
<accession>A0A7G6WS91</accession>